<evidence type="ECO:0000256" key="2">
    <source>
        <dbReference type="ARBA" id="ARBA00004496"/>
    </source>
</evidence>
<dbReference type="InterPro" id="IPR038502">
    <property type="entry name" value="M1_LTA-4_hydro/amino_C_sf"/>
</dbReference>
<dbReference type="InterPro" id="IPR049980">
    <property type="entry name" value="LTA4H_cat"/>
</dbReference>
<feature type="binding site" evidence="13">
    <location>
        <begin position="152"/>
        <end position="154"/>
    </location>
    <ligand>
        <name>a peptide</name>
        <dbReference type="ChEBI" id="CHEBI:60466"/>
    </ligand>
</feature>
<evidence type="ECO:0000256" key="10">
    <source>
        <dbReference type="ARBA" id="ARBA00022833"/>
    </source>
</evidence>
<dbReference type="SUPFAM" id="SSF55486">
    <property type="entry name" value="Metalloproteases ('zincins'), catalytic domain"/>
    <property type="match status" value="1"/>
</dbReference>
<evidence type="ECO:0000256" key="7">
    <source>
        <dbReference type="ARBA" id="ARBA00022670"/>
    </source>
</evidence>
<feature type="binding site" evidence="14">
    <location>
        <position position="308"/>
    </location>
    <ligand>
        <name>Zn(2+)</name>
        <dbReference type="ChEBI" id="CHEBI:29105"/>
        <note>catalytic</note>
    </ligand>
</feature>
<gene>
    <name evidence="17" type="ORF">AUC43_15630</name>
</gene>
<dbReference type="Pfam" id="PF17900">
    <property type="entry name" value="Peptidase_M1_N"/>
    <property type="match status" value="1"/>
</dbReference>
<dbReference type="FunFam" id="3.30.2010.30:FF:000001">
    <property type="entry name" value="Leukotriene A(4) hydrolase"/>
    <property type="match status" value="1"/>
</dbReference>
<organism evidence="17 18">
    <name type="scientific">Hymenobacter sedentarius</name>
    <dbReference type="NCBI Taxonomy" id="1411621"/>
    <lineage>
        <taxon>Bacteria</taxon>
        <taxon>Pseudomonadati</taxon>
        <taxon>Bacteroidota</taxon>
        <taxon>Cytophagia</taxon>
        <taxon>Cytophagales</taxon>
        <taxon>Hymenobacteraceae</taxon>
        <taxon>Hymenobacter</taxon>
    </lineage>
</organism>
<evidence type="ECO:0000256" key="1">
    <source>
        <dbReference type="ARBA" id="ARBA00000098"/>
    </source>
</evidence>
<proteinExistence type="inferred from homology"/>
<dbReference type="InterPro" id="IPR042097">
    <property type="entry name" value="Aminopeptidase_N-like_N_sf"/>
</dbReference>
<dbReference type="SUPFAM" id="SSF48371">
    <property type="entry name" value="ARM repeat"/>
    <property type="match status" value="1"/>
</dbReference>
<feature type="binding site" evidence="14">
    <location>
        <position position="331"/>
    </location>
    <ligand>
        <name>Zn(2+)</name>
        <dbReference type="ChEBI" id="CHEBI:29105"/>
        <note>catalytic</note>
    </ligand>
</feature>
<dbReference type="Proteomes" id="UP000059542">
    <property type="component" value="Chromosome"/>
</dbReference>
<feature type="compositionally biased region" description="Low complexity" evidence="15">
    <location>
        <begin position="1"/>
        <end position="25"/>
    </location>
</feature>
<dbReference type="InterPro" id="IPR001930">
    <property type="entry name" value="Peptidase_M1"/>
</dbReference>
<accession>A0A0U4BSJ1</accession>
<keyword evidence="10 14" id="KW-0862">Zinc</keyword>
<evidence type="ECO:0000256" key="3">
    <source>
        <dbReference type="ARBA" id="ARBA00010136"/>
    </source>
</evidence>
<dbReference type="EC" id="3.4.11.2" evidence="4"/>
<feature type="binding site" evidence="13">
    <location>
        <begin position="571"/>
        <end position="573"/>
    </location>
    <ligand>
        <name>a peptide</name>
        <dbReference type="ChEBI" id="CHEBI:60466"/>
    </ligand>
</feature>
<dbReference type="RefSeq" id="WP_068195703.1">
    <property type="nucleotide sequence ID" value="NZ_CP013909.1"/>
</dbReference>
<dbReference type="Gene3D" id="3.30.2010.30">
    <property type="match status" value="1"/>
</dbReference>
<reference evidence="17 18" key="1">
    <citation type="submission" date="2015-12" db="EMBL/GenBank/DDBJ databases">
        <authorList>
            <person name="Shamseldin A."/>
            <person name="Moawad H."/>
            <person name="Abd El-Rahim W.M."/>
            <person name="Sadowsky M.J."/>
        </authorList>
    </citation>
    <scope>NUCLEOTIDE SEQUENCE [LARGE SCALE GENOMIC DNA]</scope>
    <source>
        <strain evidence="17 18">DG5B</strain>
    </source>
</reference>
<keyword evidence="8 14" id="KW-0479">Metal-binding</keyword>
<keyword evidence="11" id="KW-0482">Metalloprotease</keyword>
<evidence type="ECO:0000256" key="6">
    <source>
        <dbReference type="ARBA" id="ARBA00022490"/>
    </source>
</evidence>
<dbReference type="PANTHER" id="PTHR45726:SF3">
    <property type="entry name" value="LEUKOTRIENE A-4 HYDROLASE"/>
    <property type="match status" value="1"/>
</dbReference>
<sequence>MVSPIASGSPTASTSPTTSPVALSPDPHSYSGLSPVRVRHLLLELAVDFDSRTLAGSATWHLANAGEASPVIFDTRELAIESVERLDGSGTVAPAEYTLGTADPVLGQPLRVALANDTTGVRIHYRTAPAAAALQWLAPAQTSGTQPFLFTQSQAILARTWLPCQDSPGIRFTYEARVRVPAHLLALMSAANPQQRSASGEYQFRMDQPIPAYLMALAVGDLEFAPLSERTGIYAEPATLPPATHEFADLEHMVAAAEQLYGPYRWERYDLLVLPPSFPFGGMENPRLTFVTPTILAGDRSLTSLVAHELAHSWSGNLVTNGTWNDFWLNEGFTVYFERRIMEHLYGREYADMLQVLGRDALHHTIEEIGATSPDTHLRLNLAGRDPDEGLTEIAYEKGCSLLLTLEGLIGRPRLDAFIKEYFARFSFQAMDTDTFLAYLRAELLDKKPGLEARLQLSDWVDGPGLPANTPAVTSHRFEAVDQALSRLAAGTAPAALAQETAEWSSHEWVHFLQGLPPTLSAEQLKPLDDAFHFTTSGNAEILTAWFPHTLRAGYAAAAPALENFLRHVGRRKFLVPLYRALLATPNGPQRARAIYAEARPNYHSVATGTLDALLAERT</sequence>
<dbReference type="OrthoDB" id="100605at2"/>
<comment type="cofactor">
    <cofactor evidence="14">
        <name>Zn(2+)</name>
        <dbReference type="ChEBI" id="CHEBI:29105"/>
    </cofactor>
    <text evidence="14">Binds 1 zinc ion per subunit.</text>
</comment>
<evidence type="ECO:0000256" key="4">
    <source>
        <dbReference type="ARBA" id="ARBA00012564"/>
    </source>
</evidence>
<dbReference type="GO" id="GO:0006508">
    <property type="term" value="P:proteolysis"/>
    <property type="evidence" value="ECO:0007669"/>
    <property type="project" value="UniProtKB-KW"/>
</dbReference>
<dbReference type="CDD" id="cd09599">
    <property type="entry name" value="M1_LTA4H"/>
    <property type="match status" value="1"/>
</dbReference>
<feature type="region of interest" description="Disordered" evidence="15">
    <location>
        <begin position="1"/>
        <end position="26"/>
    </location>
</feature>
<keyword evidence="17" id="KW-0031">Aminopeptidase</keyword>
<dbReference type="GO" id="GO:0008237">
    <property type="term" value="F:metallopeptidase activity"/>
    <property type="evidence" value="ECO:0007669"/>
    <property type="project" value="UniProtKB-KW"/>
</dbReference>
<dbReference type="EMBL" id="CP013909">
    <property type="protein sequence ID" value="ALW86391.1"/>
    <property type="molecule type" value="Genomic_DNA"/>
</dbReference>
<dbReference type="Gene3D" id="1.10.390.10">
    <property type="entry name" value="Neutral Protease Domain 2"/>
    <property type="match status" value="1"/>
</dbReference>
<feature type="domain" description="Peptidase M1 leukotriene A4 hydrolase/aminopeptidase C-terminal" evidence="16">
    <location>
        <begin position="475"/>
        <end position="615"/>
    </location>
</feature>
<evidence type="ECO:0000256" key="8">
    <source>
        <dbReference type="ARBA" id="ARBA00022723"/>
    </source>
</evidence>
<dbReference type="Gene3D" id="2.60.40.1730">
    <property type="entry name" value="tricorn interacting facor f3 domain"/>
    <property type="match status" value="1"/>
</dbReference>
<evidence type="ECO:0000313" key="17">
    <source>
        <dbReference type="EMBL" id="ALW86391.1"/>
    </source>
</evidence>
<keyword evidence="7" id="KW-0645">Protease</keyword>
<comment type="similarity">
    <text evidence="3">Belongs to the peptidase M1 family.</text>
</comment>
<dbReference type="Pfam" id="PF09127">
    <property type="entry name" value="Leuk-A4-hydro_C"/>
    <property type="match status" value="1"/>
</dbReference>
<keyword evidence="6" id="KW-0963">Cytoplasm</keyword>
<dbReference type="InterPro" id="IPR034015">
    <property type="entry name" value="M1_LTA4H"/>
</dbReference>
<evidence type="ECO:0000256" key="14">
    <source>
        <dbReference type="PIRSR" id="PIRSR634015-3"/>
    </source>
</evidence>
<dbReference type="Pfam" id="PF01433">
    <property type="entry name" value="Peptidase_M1"/>
    <property type="match status" value="1"/>
</dbReference>
<dbReference type="GO" id="GO:0005737">
    <property type="term" value="C:cytoplasm"/>
    <property type="evidence" value="ECO:0007669"/>
    <property type="project" value="UniProtKB-SubCell"/>
</dbReference>
<keyword evidence="9" id="KW-0378">Hydrolase</keyword>
<evidence type="ECO:0000256" key="15">
    <source>
        <dbReference type="SAM" id="MobiDB-lite"/>
    </source>
</evidence>
<dbReference type="InterPro" id="IPR015211">
    <property type="entry name" value="Peptidase_M1_C"/>
</dbReference>
<dbReference type="SMART" id="SM01263">
    <property type="entry name" value="Leuk-A4-hydro_C"/>
    <property type="match status" value="1"/>
</dbReference>
<dbReference type="PRINTS" id="PR00756">
    <property type="entry name" value="ALADIPTASE"/>
</dbReference>
<dbReference type="GO" id="GO:0016285">
    <property type="term" value="F:alanyl aminopeptidase activity"/>
    <property type="evidence" value="ECO:0007669"/>
    <property type="project" value="UniProtKB-EC"/>
</dbReference>
<evidence type="ECO:0000256" key="5">
    <source>
        <dbReference type="ARBA" id="ARBA00015611"/>
    </source>
</evidence>
<dbReference type="PANTHER" id="PTHR45726">
    <property type="entry name" value="LEUKOTRIENE A-4 HYDROLASE"/>
    <property type="match status" value="1"/>
</dbReference>
<dbReference type="Gene3D" id="1.25.40.320">
    <property type="entry name" value="Peptidase M1, leukotriene A4 hydrolase/aminopeptidase C-terminal domain"/>
    <property type="match status" value="1"/>
</dbReference>
<dbReference type="InterPro" id="IPR045357">
    <property type="entry name" value="Aminopeptidase_N-like_N"/>
</dbReference>
<name>A0A0U4BSJ1_9BACT</name>
<dbReference type="InterPro" id="IPR027268">
    <property type="entry name" value="Peptidase_M4/M1_CTD_sf"/>
</dbReference>
<feature type="active site" description="Proton acceptor" evidence="12">
    <location>
        <position position="309"/>
    </location>
</feature>
<keyword evidence="18" id="KW-1185">Reference proteome</keyword>
<evidence type="ECO:0000259" key="16">
    <source>
        <dbReference type="SMART" id="SM01263"/>
    </source>
</evidence>
<evidence type="ECO:0000256" key="13">
    <source>
        <dbReference type="PIRSR" id="PIRSR634015-2"/>
    </source>
</evidence>
<dbReference type="STRING" id="1411621.AUC43_15630"/>
<evidence type="ECO:0000256" key="9">
    <source>
        <dbReference type="ARBA" id="ARBA00022801"/>
    </source>
</evidence>
<dbReference type="InterPro" id="IPR014782">
    <property type="entry name" value="Peptidase_M1_dom"/>
</dbReference>
<feature type="binding site" evidence="13">
    <location>
        <begin position="279"/>
        <end position="284"/>
    </location>
    <ligand>
        <name>a peptide</name>
        <dbReference type="ChEBI" id="CHEBI:60466"/>
    </ligand>
</feature>
<feature type="active site" description="Proton donor" evidence="12">
    <location>
        <position position="396"/>
    </location>
</feature>
<comment type="catalytic activity">
    <reaction evidence="1">
        <text>Release of an N-terminal amino acid, Xaa-|-Yaa- from a peptide, amide or arylamide. Xaa is preferably Ala, but may be most amino acids including Pro (slow action). When a terminal hydrophobic residue is followed by a prolyl residue, the two may be released as an intact Xaa-Pro dipeptide.</text>
        <dbReference type="EC" id="3.4.11.2"/>
    </reaction>
</comment>
<dbReference type="GO" id="GO:0008270">
    <property type="term" value="F:zinc ion binding"/>
    <property type="evidence" value="ECO:0007669"/>
    <property type="project" value="InterPro"/>
</dbReference>
<dbReference type="KEGG" id="hyg:AUC43_15630"/>
<comment type="subcellular location">
    <subcellularLocation>
        <location evidence="2">Cytoplasm</location>
    </subcellularLocation>
</comment>
<dbReference type="AlphaFoldDB" id="A0A0U4BSJ1"/>
<evidence type="ECO:0000256" key="11">
    <source>
        <dbReference type="ARBA" id="ARBA00023049"/>
    </source>
</evidence>
<dbReference type="SUPFAM" id="SSF63737">
    <property type="entry name" value="Leukotriene A4 hydrolase N-terminal domain"/>
    <property type="match status" value="1"/>
</dbReference>
<evidence type="ECO:0000313" key="18">
    <source>
        <dbReference type="Proteomes" id="UP000059542"/>
    </source>
</evidence>
<dbReference type="InterPro" id="IPR016024">
    <property type="entry name" value="ARM-type_fold"/>
</dbReference>
<feature type="binding site" evidence="14">
    <location>
        <position position="312"/>
    </location>
    <ligand>
        <name>Zn(2+)</name>
        <dbReference type="ChEBI" id="CHEBI:29105"/>
        <note>catalytic</note>
    </ligand>
</feature>
<protein>
    <recommendedName>
        <fullName evidence="5">Aminopeptidase N</fullName>
        <ecNumber evidence="4">3.4.11.2</ecNumber>
    </recommendedName>
</protein>
<evidence type="ECO:0000256" key="12">
    <source>
        <dbReference type="PIRSR" id="PIRSR634015-1"/>
    </source>
</evidence>